<reference evidence="2" key="1">
    <citation type="submission" date="2012-08" db="EMBL/GenBank/DDBJ databases">
        <title>The Genome Sequence of Wuchereria bancrofti.</title>
        <authorList>
            <person name="Nutman T.B."/>
            <person name="Fink D.L."/>
            <person name="Russ C."/>
            <person name="Young S."/>
            <person name="Zeng Q."/>
            <person name="Koehrsen M."/>
            <person name="Alvarado L."/>
            <person name="Berlin A."/>
            <person name="Chapman S.B."/>
            <person name="Chen Z."/>
            <person name="Freedman E."/>
            <person name="Gellesch M."/>
            <person name="Goldberg J."/>
            <person name="Griggs A."/>
            <person name="Gujja S."/>
            <person name="Heilman E.R."/>
            <person name="Heiman D."/>
            <person name="Hepburn T."/>
            <person name="Howarth C."/>
            <person name="Jen D."/>
            <person name="Larson L."/>
            <person name="Lewis B."/>
            <person name="Mehta T."/>
            <person name="Park D."/>
            <person name="Pearson M."/>
            <person name="Roberts A."/>
            <person name="Saif S."/>
            <person name="Shea T."/>
            <person name="Shenoy N."/>
            <person name="Sisk P."/>
            <person name="Stolte C."/>
            <person name="Sykes S."/>
            <person name="Walk T."/>
            <person name="White J."/>
            <person name="Yandava C."/>
            <person name="Haas B."/>
            <person name="Henn M.R."/>
            <person name="Nusbaum C."/>
            <person name="Birren B."/>
        </authorList>
    </citation>
    <scope>NUCLEOTIDE SEQUENCE [LARGE SCALE GENOMIC DNA]</scope>
    <source>
        <strain evidence="2">NA</strain>
    </source>
</reference>
<dbReference type="Gene3D" id="1.25.40.20">
    <property type="entry name" value="Ankyrin repeat-containing domain"/>
    <property type="match status" value="1"/>
</dbReference>
<dbReference type="InterPro" id="IPR002110">
    <property type="entry name" value="Ankyrin_rpt"/>
</dbReference>
<dbReference type="SUPFAM" id="SSF48403">
    <property type="entry name" value="Ankyrin repeat"/>
    <property type="match status" value="1"/>
</dbReference>
<evidence type="ECO:0008006" key="3">
    <source>
        <dbReference type="Google" id="ProtNLM"/>
    </source>
</evidence>
<proteinExistence type="predicted"/>
<sequence length="60" mass="6671">RCVDILLRTAIRKRAFLRKDCFGITPLHAAAACGRTVCISLAVELLREKDINVLHYAMSG</sequence>
<dbReference type="EMBL" id="ADBV01018637">
    <property type="protein sequence ID" value="EJW71422.1"/>
    <property type="molecule type" value="Genomic_DNA"/>
</dbReference>
<comment type="caution">
    <text evidence="1">The sequence shown here is derived from an EMBL/GenBank/DDBJ whole genome shotgun (WGS) entry which is preliminary data.</text>
</comment>
<evidence type="ECO:0000313" key="2">
    <source>
        <dbReference type="Proteomes" id="UP000004810"/>
    </source>
</evidence>
<dbReference type="Pfam" id="PF00023">
    <property type="entry name" value="Ank"/>
    <property type="match status" value="1"/>
</dbReference>
<accession>J9E385</accession>
<protein>
    <recommendedName>
        <fullName evidence="3">ANK_REP_REGION domain-containing protein</fullName>
    </recommendedName>
</protein>
<feature type="non-terminal residue" evidence="1">
    <location>
        <position position="60"/>
    </location>
</feature>
<dbReference type="InterPro" id="IPR036770">
    <property type="entry name" value="Ankyrin_rpt-contain_sf"/>
</dbReference>
<organism evidence="1 2">
    <name type="scientific">Wuchereria bancrofti</name>
    <dbReference type="NCBI Taxonomy" id="6293"/>
    <lineage>
        <taxon>Eukaryota</taxon>
        <taxon>Metazoa</taxon>
        <taxon>Ecdysozoa</taxon>
        <taxon>Nematoda</taxon>
        <taxon>Chromadorea</taxon>
        <taxon>Rhabditida</taxon>
        <taxon>Spirurina</taxon>
        <taxon>Spiruromorpha</taxon>
        <taxon>Filarioidea</taxon>
        <taxon>Onchocercidae</taxon>
        <taxon>Wuchereria</taxon>
    </lineage>
</organism>
<feature type="non-terminal residue" evidence="1">
    <location>
        <position position="1"/>
    </location>
</feature>
<dbReference type="Proteomes" id="UP000004810">
    <property type="component" value="Unassembled WGS sequence"/>
</dbReference>
<gene>
    <name evidence="1" type="ORF">WUBG_17670</name>
</gene>
<evidence type="ECO:0000313" key="1">
    <source>
        <dbReference type="EMBL" id="EJW71422.1"/>
    </source>
</evidence>
<dbReference type="AlphaFoldDB" id="J9E385"/>
<name>J9E385_WUCBA</name>